<evidence type="ECO:0000256" key="7">
    <source>
        <dbReference type="ARBA" id="ARBA00022989"/>
    </source>
</evidence>
<protein>
    <recommendedName>
        <fullName evidence="9">Membrane fusion protein (MFP) family protein</fullName>
    </recommendedName>
</protein>
<keyword evidence="5 9" id="KW-0997">Cell inner membrane</keyword>
<dbReference type="RefSeq" id="WP_170147518.1">
    <property type="nucleotide sequence ID" value="NZ_JAHBRY010000001.1"/>
</dbReference>
<keyword evidence="3 9" id="KW-0813">Transport</keyword>
<dbReference type="PRINTS" id="PR01490">
    <property type="entry name" value="RTXTOXIND"/>
</dbReference>
<comment type="similarity">
    <text evidence="2 9">Belongs to the membrane fusion protein (MFP) (TC 8.A.1) family.</text>
</comment>
<feature type="compositionally biased region" description="Basic and acidic residues" evidence="11">
    <location>
        <begin position="17"/>
        <end position="28"/>
    </location>
</feature>
<comment type="caution">
    <text evidence="14">The sequence shown here is derived from an EMBL/GenBank/DDBJ whole genome shotgun (WGS) entry which is preliminary data.</text>
</comment>
<accession>A0A2V3TTU6</accession>
<dbReference type="NCBIfam" id="TIGR01843">
    <property type="entry name" value="type_I_hlyD"/>
    <property type="match status" value="1"/>
</dbReference>
<keyword evidence="10" id="KW-0175">Coiled coil</keyword>
<dbReference type="InterPro" id="IPR058781">
    <property type="entry name" value="HH_AprE-like"/>
</dbReference>
<dbReference type="AlphaFoldDB" id="A0A2V3TTU6"/>
<keyword evidence="8 9" id="KW-0472">Membrane</keyword>
<keyword evidence="15" id="KW-1185">Reference proteome</keyword>
<proteinExistence type="inferred from homology"/>
<feature type="coiled-coil region" evidence="10">
    <location>
        <begin position="285"/>
        <end position="312"/>
    </location>
</feature>
<reference evidence="14 15" key="1">
    <citation type="submission" date="2018-05" db="EMBL/GenBank/DDBJ databases">
        <title>Genomic Encyclopedia of Type Strains, Phase IV (KMG-IV): sequencing the most valuable type-strain genomes for metagenomic binning, comparative biology and taxonomic classification.</title>
        <authorList>
            <person name="Goeker M."/>
        </authorList>
    </citation>
    <scope>NUCLEOTIDE SEQUENCE [LARGE SCALE GENOMIC DNA]</scope>
    <source>
        <strain evidence="14 15">DSM 6462</strain>
    </source>
</reference>
<feature type="domain" description="AprE-like beta-barrel" evidence="13">
    <location>
        <begin position="347"/>
        <end position="436"/>
    </location>
</feature>
<dbReference type="InterPro" id="IPR010129">
    <property type="entry name" value="T1SS_HlyD"/>
</dbReference>
<dbReference type="PANTHER" id="PTHR30386">
    <property type="entry name" value="MEMBRANE FUSION SUBUNIT OF EMRAB-TOLC MULTIDRUG EFFLUX PUMP"/>
    <property type="match status" value="1"/>
</dbReference>
<evidence type="ECO:0000256" key="5">
    <source>
        <dbReference type="ARBA" id="ARBA00022519"/>
    </source>
</evidence>
<evidence type="ECO:0000256" key="10">
    <source>
        <dbReference type="SAM" id="Coils"/>
    </source>
</evidence>
<gene>
    <name evidence="14" type="ORF">C7450_11811</name>
</gene>
<evidence type="ECO:0000256" key="11">
    <source>
        <dbReference type="SAM" id="MobiDB-lite"/>
    </source>
</evidence>
<sequence>MSDDDMDQSFDTTVLDRPNRALPQDDRGLPPLNMDWRRSARLGLAVIAIGFGGSAAWGFVAGLDSAAIADGVVSAESNRKTVQHYEGGIIRDILVRDGDQVVEGQTLFILDDTQARANLDAARNQRAAALAEEARLIAERDGKDVITFPKEALDRQNEQAVRRTIEDQQRAFKDRRAFLKNQVDSLQAKVGQAEEKLAGSEEAHKSAIKQLEWIDKELPALRTLYDKGLVQWPRITALERQRAQMEGSIGQAAAAMAESRQAIDQAKFDMAQVGKGMQQEVAQRIIDVRKQLADLAEKLKVAEDVLNRLTVLAPQTGVVQGLKFFTRGAVIRPGDALLDIAPLNESLVIQAQIQPTDMDVVQTGLEAEVRFPSFHLGQVPFIIGKVRSLSYDRLIDQKNQNSYFAAEIVVDPKSIPDEIKDKLRPGMPAQVMIATGERTPFEYLTAPLFNRLRKTMVDGH</sequence>
<dbReference type="Pfam" id="PF26002">
    <property type="entry name" value="Beta-barrel_AprE"/>
    <property type="match status" value="1"/>
</dbReference>
<evidence type="ECO:0000259" key="12">
    <source>
        <dbReference type="Pfam" id="PF25994"/>
    </source>
</evidence>
<dbReference type="GO" id="GO:0015031">
    <property type="term" value="P:protein transport"/>
    <property type="evidence" value="ECO:0007669"/>
    <property type="project" value="InterPro"/>
</dbReference>
<feature type="region of interest" description="Disordered" evidence="11">
    <location>
        <begin position="1"/>
        <end position="30"/>
    </location>
</feature>
<evidence type="ECO:0000256" key="2">
    <source>
        <dbReference type="ARBA" id="ARBA00009477"/>
    </source>
</evidence>
<name>A0A2V3TTU6_9HYPH</name>
<dbReference type="GO" id="GO:0005886">
    <property type="term" value="C:plasma membrane"/>
    <property type="evidence" value="ECO:0007669"/>
    <property type="project" value="UniProtKB-SubCell"/>
</dbReference>
<dbReference type="Proteomes" id="UP000248021">
    <property type="component" value="Unassembled WGS sequence"/>
</dbReference>
<keyword evidence="6 9" id="KW-0812">Transmembrane</keyword>
<evidence type="ECO:0000256" key="8">
    <source>
        <dbReference type="ARBA" id="ARBA00023136"/>
    </source>
</evidence>
<evidence type="ECO:0000256" key="9">
    <source>
        <dbReference type="RuleBase" id="RU365093"/>
    </source>
</evidence>
<evidence type="ECO:0000313" key="14">
    <source>
        <dbReference type="EMBL" id="PXW51856.1"/>
    </source>
</evidence>
<dbReference type="InterPro" id="IPR058982">
    <property type="entry name" value="Beta-barrel_AprE"/>
</dbReference>
<evidence type="ECO:0000256" key="1">
    <source>
        <dbReference type="ARBA" id="ARBA00004377"/>
    </source>
</evidence>
<evidence type="ECO:0000256" key="3">
    <source>
        <dbReference type="ARBA" id="ARBA00022448"/>
    </source>
</evidence>
<dbReference type="Gene3D" id="2.40.50.100">
    <property type="match status" value="1"/>
</dbReference>
<keyword evidence="7 9" id="KW-1133">Transmembrane helix</keyword>
<keyword evidence="4 9" id="KW-1003">Cell membrane</keyword>
<dbReference type="Pfam" id="PF25994">
    <property type="entry name" value="HH_AprE"/>
    <property type="match status" value="1"/>
</dbReference>
<evidence type="ECO:0000259" key="13">
    <source>
        <dbReference type="Pfam" id="PF26002"/>
    </source>
</evidence>
<organism evidence="14 15">
    <name type="scientific">Chelatococcus asaccharovorans</name>
    <dbReference type="NCBI Taxonomy" id="28210"/>
    <lineage>
        <taxon>Bacteria</taxon>
        <taxon>Pseudomonadati</taxon>
        <taxon>Pseudomonadota</taxon>
        <taxon>Alphaproteobacteria</taxon>
        <taxon>Hyphomicrobiales</taxon>
        <taxon>Chelatococcaceae</taxon>
        <taxon>Chelatococcus</taxon>
    </lineage>
</organism>
<feature type="domain" description="AprE-like long alpha-helical hairpin" evidence="12">
    <location>
        <begin position="115"/>
        <end position="305"/>
    </location>
</feature>
<dbReference type="Gene3D" id="2.40.30.170">
    <property type="match status" value="1"/>
</dbReference>
<feature type="coiled-coil region" evidence="10">
    <location>
        <begin position="169"/>
        <end position="203"/>
    </location>
</feature>
<evidence type="ECO:0000256" key="6">
    <source>
        <dbReference type="ARBA" id="ARBA00022692"/>
    </source>
</evidence>
<dbReference type="InterPro" id="IPR050739">
    <property type="entry name" value="MFP"/>
</dbReference>
<evidence type="ECO:0000313" key="15">
    <source>
        <dbReference type="Proteomes" id="UP000248021"/>
    </source>
</evidence>
<comment type="subcellular location">
    <subcellularLocation>
        <location evidence="1 9">Cell inner membrane</location>
        <topology evidence="1 9">Single-pass membrane protein</topology>
    </subcellularLocation>
</comment>
<dbReference type="PANTHER" id="PTHR30386:SF17">
    <property type="entry name" value="ALKALINE PROTEASE SECRETION PROTEIN APRE"/>
    <property type="match status" value="1"/>
</dbReference>
<evidence type="ECO:0000256" key="4">
    <source>
        <dbReference type="ARBA" id="ARBA00022475"/>
    </source>
</evidence>
<feature type="transmembrane region" description="Helical" evidence="9">
    <location>
        <begin position="42"/>
        <end position="60"/>
    </location>
</feature>
<dbReference type="EMBL" id="QJJK01000018">
    <property type="protein sequence ID" value="PXW51856.1"/>
    <property type="molecule type" value="Genomic_DNA"/>
</dbReference>